<feature type="compositionally biased region" description="Polar residues" evidence="1">
    <location>
        <begin position="215"/>
        <end position="229"/>
    </location>
</feature>
<feature type="region of interest" description="Disordered" evidence="1">
    <location>
        <begin position="1"/>
        <end position="91"/>
    </location>
</feature>
<keyword evidence="3" id="KW-1185">Reference proteome</keyword>
<dbReference type="AlphaFoldDB" id="A0A1B9H236"/>
<name>A0A1B9H236_9TREE</name>
<evidence type="ECO:0000313" key="3">
    <source>
        <dbReference type="Proteomes" id="UP000092666"/>
    </source>
</evidence>
<feature type="region of interest" description="Disordered" evidence="1">
    <location>
        <begin position="260"/>
        <end position="329"/>
    </location>
</feature>
<dbReference type="EMBL" id="KI669493">
    <property type="protein sequence ID" value="OCF37341.1"/>
    <property type="molecule type" value="Genomic_DNA"/>
</dbReference>
<gene>
    <name evidence="2" type="ORF">I316_01250</name>
</gene>
<proteinExistence type="predicted"/>
<sequence>MAAHVDQTLLTGSECPSRTGTQGQKQDNNTQEQSSPYSSPPASCRVRSPLMRKPDGLILPTTLIKDQEQSMTPPSCSQVTSSIKPDPPSSTSTERIVKLVQTISTVLSGYSALPSASQIYISSLTQFHQRALTLAPEGLVNPLAGPAALSSPTLSSRGSGTSLFQMLLARHQDRNPSPNGVIASTPRISPTFATSNHKTNARPPSLAGIEEDAASPSNPIANEDAQSSSLTLEEKVDRLEREWWDSEVVAAWYGPRPPVRSWHPRSLFRPAQTSPSSSDRIDTEISPRVEGDDAPPSKLDNSSSHPMRNVPSEGLSVGTERPPLTRKEGFSRIRDRNGTPKLAAEQSESSALALERHGGGTRRCWNGRKESVRMFFRGDAGYVGLQDEWNVSIR</sequence>
<protein>
    <submittedName>
        <fullName evidence="2">Uncharacterized protein</fullName>
    </submittedName>
</protein>
<dbReference type="Proteomes" id="UP000092666">
    <property type="component" value="Unassembled WGS sequence"/>
</dbReference>
<feature type="compositionally biased region" description="Polar residues" evidence="1">
    <location>
        <begin position="8"/>
        <end position="41"/>
    </location>
</feature>
<accession>A0A1B9H236</accession>
<feature type="compositionally biased region" description="Polar residues" evidence="1">
    <location>
        <begin position="69"/>
        <end position="91"/>
    </location>
</feature>
<organism evidence="2 3">
    <name type="scientific">Kwoniella heveanensis BCC8398</name>
    <dbReference type="NCBI Taxonomy" id="1296120"/>
    <lineage>
        <taxon>Eukaryota</taxon>
        <taxon>Fungi</taxon>
        <taxon>Dikarya</taxon>
        <taxon>Basidiomycota</taxon>
        <taxon>Agaricomycotina</taxon>
        <taxon>Tremellomycetes</taxon>
        <taxon>Tremellales</taxon>
        <taxon>Cryptococcaceae</taxon>
        <taxon>Kwoniella</taxon>
    </lineage>
</organism>
<reference evidence="3" key="2">
    <citation type="submission" date="2013-12" db="EMBL/GenBank/DDBJ databases">
        <title>Evolution of pathogenesis and genome organization in the Tremellales.</title>
        <authorList>
            <person name="Cuomo C."/>
            <person name="Litvintseva A."/>
            <person name="Heitman J."/>
            <person name="Chen Y."/>
            <person name="Sun S."/>
            <person name="Springer D."/>
            <person name="Dromer F."/>
            <person name="Young S."/>
            <person name="Zeng Q."/>
            <person name="Chapman S."/>
            <person name="Gujja S."/>
            <person name="Saif S."/>
            <person name="Birren B."/>
        </authorList>
    </citation>
    <scope>NUCLEOTIDE SEQUENCE [LARGE SCALE GENOMIC DNA]</scope>
    <source>
        <strain evidence="3">BCC8398</strain>
    </source>
</reference>
<evidence type="ECO:0000256" key="1">
    <source>
        <dbReference type="SAM" id="MobiDB-lite"/>
    </source>
</evidence>
<feature type="compositionally biased region" description="Polar residues" evidence="1">
    <location>
        <begin position="186"/>
        <end position="198"/>
    </location>
</feature>
<evidence type="ECO:0000313" key="2">
    <source>
        <dbReference type="EMBL" id="OCF37341.1"/>
    </source>
</evidence>
<feature type="region of interest" description="Disordered" evidence="1">
    <location>
        <begin position="174"/>
        <end position="229"/>
    </location>
</feature>
<feature type="compositionally biased region" description="Basic and acidic residues" evidence="1">
    <location>
        <begin position="279"/>
        <end position="291"/>
    </location>
</feature>
<dbReference type="OrthoDB" id="2574024at2759"/>
<reference evidence="2 3" key="1">
    <citation type="submission" date="2013-07" db="EMBL/GenBank/DDBJ databases">
        <title>The Genome Sequence of Cryptococcus heveanensis BCC8398.</title>
        <authorList>
            <consortium name="The Broad Institute Genome Sequencing Platform"/>
            <person name="Cuomo C."/>
            <person name="Litvintseva A."/>
            <person name="Chen Y."/>
            <person name="Heitman J."/>
            <person name="Sun S."/>
            <person name="Springer D."/>
            <person name="Dromer F."/>
            <person name="Young S.K."/>
            <person name="Zeng Q."/>
            <person name="Gargeya S."/>
            <person name="Fitzgerald M."/>
            <person name="Abouelleil A."/>
            <person name="Alvarado L."/>
            <person name="Berlin A.M."/>
            <person name="Chapman S.B."/>
            <person name="Dewar J."/>
            <person name="Goldberg J."/>
            <person name="Griggs A."/>
            <person name="Gujja S."/>
            <person name="Hansen M."/>
            <person name="Howarth C."/>
            <person name="Imamovic A."/>
            <person name="Larimer J."/>
            <person name="McCowan C."/>
            <person name="Murphy C."/>
            <person name="Pearson M."/>
            <person name="Priest M."/>
            <person name="Roberts A."/>
            <person name="Saif S."/>
            <person name="Shea T."/>
            <person name="Sykes S."/>
            <person name="Wortman J."/>
            <person name="Nusbaum C."/>
            <person name="Birren B."/>
        </authorList>
    </citation>
    <scope>NUCLEOTIDE SEQUENCE [LARGE SCALE GENOMIC DNA]</scope>
    <source>
        <strain evidence="2 3">BCC8398</strain>
    </source>
</reference>